<feature type="chain" id="PRO_5037019556" evidence="2">
    <location>
        <begin position="19"/>
        <end position="126"/>
    </location>
</feature>
<organism evidence="3 4">
    <name type="scientific">Panagrolaimus davidi</name>
    <dbReference type="NCBI Taxonomy" id="227884"/>
    <lineage>
        <taxon>Eukaryota</taxon>
        <taxon>Metazoa</taxon>
        <taxon>Ecdysozoa</taxon>
        <taxon>Nematoda</taxon>
        <taxon>Chromadorea</taxon>
        <taxon>Rhabditida</taxon>
        <taxon>Tylenchina</taxon>
        <taxon>Panagrolaimomorpha</taxon>
        <taxon>Panagrolaimoidea</taxon>
        <taxon>Panagrolaimidae</taxon>
        <taxon>Panagrolaimus</taxon>
    </lineage>
</organism>
<accession>A0A914NYY8</accession>
<dbReference type="AlphaFoldDB" id="A0A914NYY8"/>
<dbReference type="Gene3D" id="2.10.60.10">
    <property type="entry name" value="CD59"/>
    <property type="match status" value="1"/>
</dbReference>
<evidence type="ECO:0000313" key="4">
    <source>
        <dbReference type="WBParaSite" id="PDA_v2.g10686.t1"/>
    </source>
</evidence>
<evidence type="ECO:0000256" key="2">
    <source>
        <dbReference type="SAM" id="SignalP"/>
    </source>
</evidence>
<name>A0A914NYY8_9BILA</name>
<feature type="signal peptide" evidence="2">
    <location>
        <begin position="1"/>
        <end position="18"/>
    </location>
</feature>
<protein>
    <submittedName>
        <fullName evidence="4">UPAR/Ly6 domain-containing protein</fullName>
    </submittedName>
</protein>
<feature type="region of interest" description="Disordered" evidence="1">
    <location>
        <begin position="102"/>
        <end position="126"/>
    </location>
</feature>
<dbReference type="SUPFAM" id="SSF57302">
    <property type="entry name" value="Snake toxin-like"/>
    <property type="match status" value="1"/>
</dbReference>
<evidence type="ECO:0000313" key="3">
    <source>
        <dbReference type="Proteomes" id="UP000887578"/>
    </source>
</evidence>
<dbReference type="Proteomes" id="UP000887578">
    <property type="component" value="Unplaced"/>
</dbReference>
<sequence length="126" mass="14214">MKAFILVFIFCFIVLSEALTCFDSLKNGTTECSPSVNFCVTRKIVRHLHIQAYVPIGIESFCNESNDCEKNGHFSKPTPGFLTKKDEYYCCDTDLCNSEENFKSEDGKSDIEKTIASGERNSTKEN</sequence>
<proteinExistence type="predicted"/>
<feature type="compositionally biased region" description="Basic and acidic residues" evidence="1">
    <location>
        <begin position="102"/>
        <end position="113"/>
    </location>
</feature>
<dbReference type="WBParaSite" id="PDA_v2.g10686.t1">
    <property type="protein sequence ID" value="PDA_v2.g10686.t1"/>
    <property type="gene ID" value="PDA_v2.g10686"/>
</dbReference>
<keyword evidence="2" id="KW-0732">Signal</keyword>
<reference evidence="4" key="1">
    <citation type="submission" date="2022-11" db="UniProtKB">
        <authorList>
            <consortium name="WormBaseParasite"/>
        </authorList>
    </citation>
    <scope>IDENTIFICATION</scope>
</reference>
<keyword evidence="3" id="KW-1185">Reference proteome</keyword>
<dbReference type="InterPro" id="IPR045860">
    <property type="entry name" value="Snake_toxin-like_sf"/>
</dbReference>
<evidence type="ECO:0000256" key="1">
    <source>
        <dbReference type="SAM" id="MobiDB-lite"/>
    </source>
</evidence>